<dbReference type="Pfam" id="PF02811">
    <property type="entry name" value="PHP"/>
    <property type="match status" value="1"/>
</dbReference>
<feature type="non-terminal residue" evidence="2">
    <location>
        <position position="237"/>
    </location>
</feature>
<dbReference type="InterPro" id="IPR016195">
    <property type="entry name" value="Pol/histidinol_Pase-like"/>
</dbReference>
<dbReference type="GO" id="GO:0042578">
    <property type="term" value="F:phosphoric ester hydrolase activity"/>
    <property type="evidence" value="ECO:0007669"/>
    <property type="project" value="TreeGrafter"/>
</dbReference>
<dbReference type="GO" id="GO:0005829">
    <property type="term" value="C:cytosol"/>
    <property type="evidence" value="ECO:0007669"/>
    <property type="project" value="TreeGrafter"/>
</dbReference>
<dbReference type="GO" id="GO:0008270">
    <property type="term" value="F:zinc ion binding"/>
    <property type="evidence" value="ECO:0007669"/>
    <property type="project" value="TreeGrafter"/>
</dbReference>
<dbReference type="Gene3D" id="3.20.20.140">
    <property type="entry name" value="Metal-dependent hydrolases"/>
    <property type="match status" value="1"/>
</dbReference>
<dbReference type="InterPro" id="IPR004013">
    <property type="entry name" value="PHP_dom"/>
</dbReference>
<dbReference type="InterPro" id="IPR050243">
    <property type="entry name" value="PHP_phosphatase"/>
</dbReference>
<sequence length="237" mass="27432">KLINYNNIKGDLHCHSHWGTGNGIENIQNLTKEAVKMNYQYIGISDHTKFLAIEHGLDEKQLLQQRKKIKELNEKLKIKNSKFRILHGCEANIMPDGSIDIKDEVLSKLDYVMAGIHHQMKMPKEKMTERIIKAMENPNVDIISHPFGRILKQRDEYEVDFDKILEAAKTTGTILEINAHPNRLDLSDFYIRKAKKFGVKMIIGADAHHKEQLKFMEYGISQARRGWAEKKDIINSL</sequence>
<accession>A0A6V8NVN3</accession>
<gene>
    <name evidence="2" type="ORF">HKBW3S09_01785</name>
</gene>
<evidence type="ECO:0000313" key="2">
    <source>
        <dbReference type="EMBL" id="GFP24318.1"/>
    </source>
</evidence>
<feature type="non-terminal residue" evidence="2">
    <location>
        <position position="1"/>
    </location>
</feature>
<dbReference type="InterPro" id="IPR047967">
    <property type="entry name" value="PolX_PHP"/>
</dbReference>
<dbReference type="EMBL" id="BLRW01000478">
    <property type="protein sequence ID" value="GFP24318.1"/>
    <property type="molecule type" value="Genomic_DNA"/>
</dbReference>
<dbReference type="Proteomes" id="UP000585609">
    <property type="component" value="Unassembled WGS sequence"/>
</dbReference>
<reference evidence="2 3" key="1">
    <citation type="journal article" date="2020" name="Front. Microbiol.">
        <title>Single-cell genomics of novel Actinobacteria with the Wood-Ljungdahl pathway discovered in a serpentinizing system.</title>
        <authorList>
            <person name="Merino N."/>
            <person name="Kawai M."/>
            <person name="Boyd E.S."/>
            <person name="Colman D.R."/>
            <person name="McGlynn S.E."/>
            <person name="Nealson K.H."/>
            <person name="Kurokawa K."/>
            <person name="Hongoh Y."/>
        </authorList>
    </citation>
    <scope>NUCLEOTIDE SEQUENCE [LARGE SCALE GENOMIC DNA]</scope>
    <source>
        <strain evidence="2 3">S09_30</strain>
    </source>
</reference>
<proteinExistence type="predicted"/>
<dbReference type="SUPFAM" id="SSF89550">
    <property type="entry name" value="PHP domain-like"/>
    <property type="match status" value="1"/>
</dbReference>
<feature type="domain" description="Polymerase/histidinol phosphatase N-terminal" evidence="1">
    <location>
        <begin position="10"/>
        <end position="95"/>
    </location>
</feature>
<protein>
    <submittedName>
        <fullName evidence="2">DNA polymerase (Family X)</fullName>
    </submittedName>
</protein>
<dbReference type="PANTHER" id="PTHR36928:SF1">
    <property type="entry name" value="PHOSPHATASE YCDX-RELATED"/>
    <property type="match status" value="1"/>
</dbReference>
<dbReference type="SMART" id="SM00481">
    <property type="entry name" value="POLIIIAc"/>
    <property type="match status" value="1"/>
</dbReference>
<dbReference type="PANTHER" id="PTHR36928">
    <property type="entry name" value="PHOSPHATASE YCDX-RELATED"/>
    <property type="match status" value="1"/>
</dbReference>
<dbReference type="InterPro" id="IPR003141">
    <property type="entry name" value="Pol/His_phosphatase_N"/>
</dbReference>
<dbReference type="CDD" id="cd07436">
    <property type="entry name" value="PHP_PolX"/>
    <property type="match status" value="1"/>
</dbReference>
<dbReference type="AlphaFoldDB" id="A0A6V8NVN3"/>
<organism evidence="2 3">
    <name type="scientific">Candidatus Hakubella thermalkaliphila</name>
    <dbReference type="NCBI Taxonomy" id="2754717"/>
    <lineage>
        <taxon>Bacteria</taxon>
        <taxon>Bacillati</taxon>
        <taxon>Actinomycetota</taxon>
        <taxon>Actinomycetota incertae sedis</taxon>
        <taxon>Candidatus Hakubellales</taxon>
        <taxon>Candidatus Hakubellaceae</taxon>
        <taxon>Candidatus Hakubella</taxon>
    </lineage>
</organism>
<evidence type="ECO:0000259" key="1">
    <source>
        <dbReference type="SMART" id="SM00481"/>
    </source>
</evidence>
<comment type="caution">
    <text evidence="2">The sequence shown here is derived from an EMBL/GenBank/DDBJ whole genome shotgun (WGS) entry which is preliminary data.</text>
</comment>
<evidence type="ECO:0000313" key="3">
    <source>
        <dbReference type="Proteomes" id="UP000585609"/>
    </source>
</evidence>
<name>A0A6V8NVN3_9ACTN</name>